<gene>
    <name evidence="1" type="ORF">BACCOPRO_02787</name>
</gene>
<evidence type="ECO:0000313" key="2">
    <source>
        <dbReference type="Proteomes" id="UP000014073"/>
    </source>
</evidence>
<proteinExistence type="predicted"/>
<evidence type="ECO:0000313" key="1">
    <source>
        <dbReference type="EMBL" id="EEF77268.1"/>
    </source>
</evidence>
<sequence>MQKSSGRCGAFDSPFRPKCTVKPRKTTARIWKNGQTSAPNVPFAAPDASFLIRMSSLNMLNFQLIY</sequence>
<dbReference type="STRING" id="547042.BACCOPRO_02787"/>
<dbReference type="Proteomes" id="UP000014073">
    <property type="component" value="Unassembled WGS sequence"/>
</dbReference>
<protein>
    <submittedName>
        <fullName evidence="1">Uncharacterized protein</fullName>
    </submittedName>
</protein>
<comment type="caution">
    <text evidence="1">The sequence shown here is derived from an EMBL/GenBank/DDBJ whole genome shotgun (WGS) entry which is preliminary data.</text>
</comment>
<name>S0FA16_9BACT</name>
<dbReference type="EMBL" id="ACBW01000177">
    <property type="protein sequence ID" value="EEF77268.1"/>
    <property type="molecule type" value="Genomic_DNA"/>
</dbReference>
<keyword evidence="2" id="KW-1185">Reference proteome</keyword>
<organism evidence="1 2">
    <name type="scientific">Phocaeicola coprophilus DSM 18228 = JCM 13818</name>
    <dbReference type="NCBI Taxonomy" id="547042"/>
    <lineage>
        <taxon>Bacteria</taxon>
        <taxon>Pseudomonadati</taxon>
        <taxon>Bacteroidota</taxon>
        <taxon>Bacteroidia</taxon>
        <taxon>Bacteroidales</taxon>
        <taxon>Bacteroidaceae</taxon>
        <taxon>Phocaeicola</taxon>
    </lineage>
</organism>
<reference evidence="1 2" key="1">
    <citation type="submission" date="2008-12" db="EMBL/GenBank/DDBJ databases">
        <authorList>
            <person name="Fulton L."/>
            <person name="Clifton S."/>
            <person name="Fulton B."/>
            <person name="Xu J."/>
            <person name="Minx P."/>
            <person name="Pepin K.H."/>
            <person name="Johnson M."/>
            <person name="Bhonagiri V."/>
            <person name="Nash W.E."/>
            <person name="Mardis E.R."/>
            <person name="Wilson R.K."/>
        </authorList>
    </citation>
    <scope>NUCLEOTIDE SEQUENCE [LARGE SCALE GENOMIC DNA]</scope>
    <source>
        <strain evidence="1 2">DSM 18228</strain>
    </source>
</reference>
<dbReference type="HOGENOM" id="CLU_2822019_0_0_10"/>
<accession>S0FA16</accession>
<dbReference type="AlphaFoldDB" id="S0FA16"/>